<dbReference type="EC" id="2.7.13.3" evidence="2"/>
<keyword evidence="9" id="KW-0472">Membrane</keyword>
<keyword evidence="14" id="KW-1185">Reference proteome</keyword>
<feature type="domain" description="Histidine kinase/HSP90-like ATPase" evidence="10">
    <location>
        <begin position="351"/>
        <end position="396"/>
    </location>
</feature>
<keyword evidence="6 13" id="KW-0418">Kinase</keyword>
<evidence type="ECO:0000259" key="11">
    <source>
        <dbReference type="Pfam" id="PF07730"/>
    </source>
</evidence>
<evidence type="ECO:0000259" key="12">
    <source>
        <dbReference type="Pfam" id="PF13796"/>
    </source>
</evidence>
<evidence type="ECO:0000313" key="13">
    <source>
        <dbReference type="EMBL" id="NJC74151.1"/>
    </source>
</evidence>
<comment type="catalytic activity">
    <reaction evidence="1">
        <text>ATP + protein L-histidine = ADP + protein N-phospho-L-histidine.</text>
        <dbReference type="EC" id="2.7.13.3"/>
    </reaction>
</comment>
<evidence type="ECO:0000313" key="14">
    <source>
        <dbReference type="Proteomes" id="UP000722989"/>
    </source>
</evidence>
<sequence>MTVNVQTPLQALRRRGLLRSRWPWRSAAYLLTTLPVIAVAGPLFAVLGLPWLYLMARHDQDRPSIGTVALLVVLGAVFVGGLGPVVAVPLGVLERARLRMVDDRAAGSGHRRPGPLSWLRVRYPEEATWRALAYALLLVTLVPAMLGLLAATLLMIAVLIAGPWLVGGGGEPVQLGLVSVGDPVAARWWAVVGVVLVPAVPYLVTFVAGAHAALARALLDGHTDGRLRAELVEVTRSRARLVDTFAAERRRIERDLHDGAQQRLVSLSLQLGLARLDVPPDSAAAVTIATAHEQAKQLMDELRELIHGIYPQVLGDVGLPTALQELADRSPVPVTVDADLPARPAAPAEVAAYFMVAEALTNAAKHSGATQVAVVVRQQRDTLTVEVSDNGRGGADPSRGTGLTGLADRVAAGGGRMLLSSPAAGPTVLRLELPCG</sequence>
<evidence type="ECO:0000256" key="9">
    <source>
        <dbReference type="SAM" id="Phobius"/>
    </source>
</evidence>
<dbReference type="PANTHER" id="PTHR24421:SF10">
    <property type="entry name" value="NITRATE_NITRITE SENSOR PROTEIN NARQ"/>
    <property type="match status" value="1"/>
</dbReference>
<keyword evidence="7" id="KW-0067">ATP-binding</keyword>
<dbReference type="InterPro" id="IPR025828">
    <property type="entry name" value="Put_sensor_dom"/>
</dbReference>
<feature type="transmembrane region" description="Helical" evidence="9">
    <location>
        <begin position="132"/>
        <end position="165"/>
    </location>
</feature>
<feature type="domain" description="Signal transduction histidine kinase subgroup 3 dimerisation and phosphoacceptor" evidence="11">
    <location>
        <begin position="248"/>
        <end position="313"/>
    </location>
</feature>
<gene>
    <name evidence="13" type="ORF">HC031_31220</name>
</gene>
<dbReference type="InterPro" id="IPR036890">
    <property type="entry name" value="HATPase_C_sf"/>
</dbReference>
<evidence type="ECO:0000256" key="1">
    <source>
        <dbReference type="ARBA" id="ARBA00000085"/>
    </source>
</evidence>
<dbReference type="Gene3D" id="1.20.5.1930">
    <property type="match status" value="1"/>
</dbReference>
<evidence type="ECO:0000256" key="2">
    <source>
        <dbReference type="ARBA" id="ARBA00012438"/>
    </source>
</evidence>
<evidence type="ECO:0000256" key="4">
    <source>
        <dbReference type="ARBA" id="ARBA00022679"/>
    </source>
</evidence>
<keyword evidence="8" id="KW-0902">Two-component regulatory system</keyword>
<comment type="caution">
    <text evidence="13">The sequence shown here is derived from an EMBL/GenBank/DDBJ whole genome shotgun (WGS) entry which is preliminary data.</text>
</comment>
<dbReference type="Pfam" id="PF13796">
    <property type="entry name" value="Sensor"/>
    <property type="match status" value="1"/>
</dbReference>
<accession>A0ABX0Y6V9</accession>
<keyword evidence="9" id="KW-1133">Transmembrane helix</keyword>
<proteinExistence type="predicted"/>
<evidence type="ECO:0000259" key="10">
    <source>
        <dbReference type="Pfam" id="PF02518"/>
    </source>
</evidence>
<dbReference type="PANTHER" id="PTHR24421">
    <property type="entry name" value="NITRATE/NITRITE SENSOR PROTEIN NARX-RELATED"/>
    <property type="match status" value="1"/>
</dbReference>
<evidence type="ECO:0000256" key="6">
    <source>
        <dbReference type="ARBA" id="ARBA00022777"/>
    </source>
</evidence>
<dbReference type="CDD" id="cd16917">
    <property type="entry name" value="HATPase_UhpB-NarQ-NarX-like"/>
    <property type="match status" value="1"/>
</dbReference>
<feature type="transmembrane region" description="Helical" evidence="9">
    <location>
        <begin position="65"/>
        <end position="90"/>
    </location>
</feature>
<dbReference type="Proteomes" id="UP000722989">
    <property type="component" value="Unassembled WGS sequence"/>
</dbReference>
<organism evidence="13 14">
    <name type="scientific">Planosporangium thailandense</name>
    <dbReference type="NCBI Taxonomy" id="765197"/>
    <lineage>
        <taxon>Bacteria</taxon>
        <taxon>Bacillati</taxon>
        <taxon>Actinomycetota</taxon>
        <taxon>Actinomycetes</taxon>
        <taxon>Micromonosporales</taxon>
        <taxon>Micromonosporaceae</taxon>
        <taxon>Planosporangium</taxon>
    </lineage>
</organism>
<keyword evidence="3" id="KW-0597">Phosphoprotein</keyword>
<protein>
    <recommendedName>
        <fullName evidence="2">histidine kinase</fullName>
        <ecNumber evidence="2">2.7.13.3</ecNumber>
    </recommendedName>
</protein>
<name>A0ABX0Y6V9_9ACTN</name>
<dbReference type="Gene3D" id="3.30.565.10">
    <property type="entry name" value="Histidine kinase-like ATPase, C-terminal domain"/>
    <property type="match status" value="1"/>
</dbReference>
<dbReference type="EMBL" id="JAATVY010000047">
    <property type="protein sequence ID" value="NJC74151.1"/>
    <property type="molecule type" value="Genomic_DNA"/>
</dbReference>
<dbReference type="InterPro" id="IPR003594">
    <property type="entry name" value="HATPase_dom"/>
</dbReference>
<dbReference type="InterPro" id="IPR011712">
    <property type="entry name" value="Sig_transdc_His_kin_sub3_dim/P"/>
</dbReference>
<evidence type="ECO:0000256" key="7">
    <source>
        <dbReference type="ARBA" id="ARBA00022840"/>
    </source>
</evidence>
<dbReference type="InterPro" id="IPR050482">
    <property type="entry name" value="Sensor_HK_TwoCompSys"/>
</dbReference>
<keyword evidence="9" id="KW-0812">Transmembrane</keyword>
<evidence type="ECO:0000256" key="3">
    <source>
        <dbReference type="ARBA" id="ARBA00022553"/>
    </source>
</evidence>
<evidence type="ECO:0000256" key="5">
    <source>
        <dbReference type="ARBA" id="ARBA00022741"/>
    </source>
</evidence>
<keyword evidence="4" id="KW-0808">Transferase</keyword>
<dbReference type="GO" id="GO:0016301">
    <property type="term" value="F:kinase activity"/>
    <property type="evidence" value="ECO:0007669"/>
    <property type="project" value="UniProtKB-KW"/>
</dbReference>
<feature type="domain" description="Putative sensor" evidence="12">
    <location>
        <begin position="65"/>
        <end position="219"/>
    </location>
</feature>
<reference evidence="13 14" key="1">
    <citation type="submission" date="2020-03" db="EMBL/GenBank/DDBJ databases">
        <title>WGS of the type strain of Planosporangium spp.</title>
        <authorList>
            <person name="Thawai C."/>
        </authorList>
    </citation>
    <scope>NUCLEOTIDE SEQUENCE [LARGE SCALE GENOMIC DNA]</scope>
    <source>
        <strain evidence="13 14">TBRC 5610</strain>
    </source>
</reference>
<dbReference type="Pfam" id="PF02518">
    <property type="entry name" value="HATPase_c"/>
    <property type="match status" value="1"/>
</dbReference>
<feature type="transmembrane region" description="Helical" evidence="9">
    <location>
        <begin position="185"/>
        <end position="208"/>
    </location>
</feature>
<dbReference type="SUPFAM" id="SSF55874">
    <property type="entry name" value="ATPase domain of HSP90 chaperone/DNA topoisomerase II/histidine kinase"/>
    <property type="match status" value="1"/>
</dbReference>
<feature type="transmembrane region" description="Helical" evidence="9">
    <location>
        <begin position="27"/>
        <end position="53"/>
    </location>
</feature>
<keyword evidence="5" id="KW-0547">Nucleotide-binding</keyword>
<dbReference type="Pfam" id="PF07730">
    <property type="entry name" value="HisKA_3"/>
    <property type="match status" value="1"/>
</dbReference>
<evidence type="ECO:0000256" key="8">
    <source>
        <dbReference type="ARBA" id="ARBA00023012"/>
    </source>
</evidence>